<gene>
    <name evidence="1" type="ORF">F907_01047</name>
</gene>
<dbReference type="HOGENOM" id="CLU_3003537_0_0_6"/>
<accession>S3TFD7</accession>
<dbReference type="AlphaFoldDB" id="S3TFD7"/>
<organism evidence="1 2">
    <name type="scientific">Acinetobacter colistiniresistens</name>
    <dbReference type="NCBI Taxonomy" id="280145"/>
    <lineage>
        <taxon>Bacteria</taxon>
        <taxon>Pseudomonadati</taxon>
        <taxon>Pseudomonadota</taxon>
        <taxon>Gammaproteobacteria</taxon>
        <taxon>Moraxellales</taxon>
        <taxon>Moraxellaceae</taxon>
        <taxon>Acinetobacter</taxon>
    </lineage>
</organism>
<name>S3TFD7_9GAMM</name>
<proteinExistence type="predicted"/>
<evidence type="ECO:0000313" key="2">
    <source>
        <dbReference type="Proteomes" id="UP000014559"/>
    </source>
</evidence>
<sequence length="56" mass="6750">MLGNNWLLLEFKKMWMAVERLIDGLYRLCGFKRLCVKPQQNLESSLAFEIEYVFTY</sequence>
<comment type="caution">
    <text evidence="1">The sequence shown here is derived from an EMBL/GenBank/DDBJ whole genome shotgun (WGS) entry which is preliminary data.</text>
</comment>
<protein>
    <submittedName>
        <fullName evidence="1">Uncharacterized protein</fullName>
    </submittedName>
</protein>
<evidence type="ECO:0000313" key="1">
    <source>
        <dbReference type="EMBL" id="EPG38464.1"/>
    </source>
</evidence>
<reference evidence="1 2" key="1">
    <citation type="submission" date="2013-06" db="EMBL/GenBank/DDBJ databases">
        <title>The Genome Sequence of Acinetobacter sp. NIPH 2036.</title>
        <authorList>
            <consortium name="The Broad Institute Genome Sequencing Platform"/>
            <consortium name="The Broad Institute Genome Sequencing Center for Infectious Disease"/>
            <person name="Cerqueira G."/>
            <person name="Feldgarden M."/>
            <person name="Courvalin P."/>
            <person name="Perichon B."/>
            <person name="Grillot-Courvalin C."/>
            <person name="Clermont D."/>
            <person name="Rocha E."/>
            <person name="Yoon E.-J."/>
            <person name="Nemec A."/>
            <person name="Young S.K."/>
            <person name="Zeng Q."/>
            <person name="Gargeya S."/>
            <person name="Fitzgerald M."/>
            <person name="Abouelleil A."/>
            <person name="Alvarado L."/>
            <person name="Berlin A.M."/>
            <person name="Chapman S.B."/>
            <person name="Dewar J."/>
            <person name="Goldberg J."/>
            <person name="Griggs A."/>
            <person name="Gujja S."/>
            <person name="Hansen M."/>
            <person name="Howarth C."/>
            <person name="Imamovic A."/>
            <person name="Larimer J."/>
            <person name="McCowan C."/>
            <person name="Murphy C."/>
            <person name="Pearson M."/>
            <person name="Priest M."/>
            <person name="Roberts A."/>
            <person name="Saif S."/>
            <person name="Shea T."/>
            <person name="Sykes S."/>
            <person name="Wortman J."/>
            <person name="Nusbaum C."/>
            <person name="Birren B."/>
        </authorList>
    </citation>
    <scope>NUCLEOTIDE SEQUENCE [LARGE SCALE GENOMIC DNA]</scope>
    <source>
        <strain evidence="1 2">NIPH 2036</strain>
    </source>
</reference>
<dbReference type="Proteomes" id="UP000014559">
    <property type="component" value="Unassembled WGS sequence"/>
</dbReference>
<dbReference type="EMBL" id="ATGK01000009">
    <property type="protein sequence ID" value="EPG38464.1"/>
    <property type="molecule type" value="Genomic_DNA"/>
</dbReference>